<reference evidence="2 3" key="1">
    <citation type="journal article" date="2018" name="PLoS Genet.">
        <title>Population sequencing reveals clonal diversity and ancestral inbreeding in the grapevine cultivar Chardonnay.</title>
        <authorList>
            <person name="Roach M.J."/>
            <person name="Johnson D.L."/>
            <person name="Bohlmann J."/>
            <person name="van Vuuren H.J."/>
            <person name="Jones S.J."/>
            <person name="Pretorius I.S."/>
            <person name="Schmidt S.A."/>
            <person name="Borneman A.R."/>
        </authorList>
    </citation>
    <scope>NUCLEOTIDE SEQUENCE [LARGE SCALE GENOMIC DNA]</scope>
    <source>
        <strain evidence="3">cv. Chardonnay</strain>
        <tissue evidence="2">Leaf</tissue>
    </source>
</reference>
<name>A0A438H8V8_VITVI</name>
<feature type="chain" id="PRO_5019285908" description="F-box protein" evidence="1">
    <location>
        <begin position="23"/>
        <end position="214"/>
    </location>
</feature>
<evidence type="ECO:0000313" key="3">
    <source>
        <dbReference type="Proteomes" id="UP000288805"/>
    </source>
</evidence>
<organism evidence="2 3">
    <name type="scientific">Vitis vinifera</name>
    <name type="common">Grape</name>
    <dbReference type="NCBI Taxonomy" id="29760"/>
    <lineage>
        <taxon>Eukaryota</taxon>
        <taxon>Viridiplantae</taxon>
        <taxon>Streptophyta</taxon>
        <taxon>Embryophyta</taxon>
        <taxon>Tracheophyta</taxon>
        <taxon>Spermatophyta</taxon>
        <taxon>Magnoliopsida</taxon>
        <taxon>eudicotyledons</taxon>
        <taxon>Gunneridae</taxon>
        <taxon>Pentapetalae</taxon>
        <taxon>rosids</taxon>
        <taxon>Vitales</taxon>
        <taxon>Vitaceae</taxon>
        <taxon>Viteae</taxon>
        <taxon>Vitis</taxon>
    </lineage>
</organism>
<accession>A0A438H8V8</accession>
<evidence type="ECO:0000313" key="2">
    <source>
        <dbReference type="EMBL" id="RVW80984.1"/>
    </source>
</evidence>
<evidence type="ECO:0008006" key="4">
    <source>
        <dbReference type="Google" id="ProtNLM"/>
    </source>
</evidence>
<sequence>MTGLSGLFLASIQLLILPNHSTIKWSACEAVNHLMVSIRLRCIHRCRPALGDLLGFPSAHWKMSFHNRVYWNGAFHWISQRGSSLYLDVNKEMVQEMPMPPFPEEYDERRFRVDLDSVTAPFPKMLQGYLDPYEFHYYSFSVLCIVRGENENDSVLVLHTPGKVIGYHFKSKTFKEICETETSLRLGWFDASQYIESLVSCLIMKVIIKFRYIL</sequence>
<dbReference type="Proteomes" id="UP000288805">
    <property type="component" value="Unassembled WGS sequence"/>
</dbReference>
<feature type="signal peptide" evidence="1">
    <location>
        <begin position="1"/>
        <end position="22"/>
    </location>
</feature>
<evidence type="ECO:0000256" key="1">
    <source>
        <dbReference type="SAM" id="SignalP"/>
    </source>
</evidence>
<gene>
    <name evidence="2" type="ORF">CK203_054682</name>
</gene>
<protein>
    <recommendedName>
        <fullName evidence="4">F-box protein</fullName>
    </recommendedName>
</protein>
<comment type="caution">
    <text evidence="2">The sequence shown here is derived from an EMBL/GenBank/DDBJ whole genome shotgun (WGS) entry which is preliminary data.</text>
</comment>
<proteinExistence type="predicted"/>
<dbReference type="EMBL" id="QGNW01000258">
    <property type="protein sequence ID" value="RVW80984.1"/>
    <property type="molecule type" value="Genomic_DNA"/>
</dbReference>
<keyword evidence="1" id="KW-0732">Signal</keyword>
<dbReference type="AlphaFoldDB" id="A0A438H8V8"/>